<dbReference type="AlphaFoldDB" id="A0A484G6W8"/>
<gene>
    <name evidence="1" type="ORF">Cob_v001079</name>
</gene>
<protein>
    <submittedName>
        <fullName evidence="1">Uncharacterized protein</fullName>
    </submittedName>
</protein>
<proteinExistence type="predicted"/>
<comment type="caution">
    <text evidence="1">The sequence shown here is derived from an EMBL/GenBank/DDBJ whole genome shotgun (WGS) entry which is preliminary data.</text>
</comment>
<dbReference type="EMBL" id="AMCV02000001">
    <property type="protein sequence ID" value="TDZ26062.1"/>
    <property type="molecule type" value="Genomic_DNA"/>
</dbReference>
<keyword evidence="2" id="KW-1185">Reference proteome</keyword>
<dbReference type="Proteomes" id="UP000014480">
    <property type="component" value="Unassembled WGS sequence"/>
</dbReference>
<reference evidence="2" key="2">
    <citation type="journal article" date="2019" name="Mol. Plant Microbe Interact.">
        <title>Genome sequence resources for four phytopathogenic fungi from the Colletotrichum orbiculare species complex.</title>
        <authorList>
            <person name="Gan P."/>
            <person name="Tsushima A."/>
            <person name="Narusaka M."/>
            <person name="Narusaka Y."/>
            <person name="Takano Y."/>
            <person name="Kubo Y."/>
            <person name="Shirasu K."/>
        </authorList>
    </citation>
    <scope>GENOME REANNOTATION</scope>
    <source>
        <strain evidence="2">104-T / ATCC 96160 / CBS 514.97 / LARS 414 / MAFF 240422</strain>
    </source>
</reference>
<evidence type="ECO:0000313" key="2">
    <source>
        <dbReference type="Proteomes" id="UP000014480"/>
    </source>
</evidence>
<name>A0A484G6W8_COLOR</name>
<organism evidence="1 2">
    <name type="scientific">Colletotrichum orbiculare (strain 104-T / ATCC 96160 / CBS 514.97 / LARS 414 / MAFF 240422)</name>
    <name type="common">Cucumber anthracnose fungus</name>
    <name type="synonym">Colletotrichum lagenarium</name>
    <dbReference type="NCBI Taxonomy" id="1213857"/>
    <lineage>
        <taxon>Eukaryota</taxon>
        <taxon>Fungi</taxon>
        <taxon>Dikarya</taxon>
        <taxon>Ascomycota</taxon>
        <taxon>Pezizomycotina</taxon>
        <taxon>Sordariomycetes</taxon>
        <taxon>Hypocreomycetidae</taxon>
        <taxon>Glomerellales</taxon>
        <taxon>Glomerellaceae</taxon>
        <taxon>Colletotrichum</taxon>
        <taxon>Colletotrichum orbiculare species complex</taxon>
    </lineage>
</organism>
<accession>A0A484G6W8</accession>
<sequence length="81" mass="8656">MATGSSYLPLGSSSRGTAANLRVLVNQIKPCWAFQQGIPPSPFTENASPIPNMINTNLKIVPEMKGCVIHVFAVVVSKSWG</sequence>
<evidence type="ECO:0000313" key="1">
    <source>
        <dbReference type="EMBL" id="TDZ26062.1"/>
    </source>
</evidence>
<reference evidence="2" key="1">
    <citation type="journal article" date="2013" name="New Phytol.">
        <title>Comparative genomic and transcriptomic analyses reveal the hemibiotrophic stage shift of Colletotrichum fungi.</title>
        <authorList>
            <person name="Gan P."/>
            <person name="Ikeda K."/>
            <person name="Irieda H."/>
            <person name="Narusaka M."/>
            <person name="O'Connell R.J."/>
            <person name="Narusaka Y."/>
            <person name="Takano Y."/>
            <person name="Kubo Y."/>
            <person name="Shirasu K."/>
        </authorList>
    </citation>
    <scope>NUCLEOTIDE SEQUENCE [LARGE SCALE GENOMIC DNA]</scope>
    <source>
        <strain evidence="2">104-T / ATCC 96160 / CBS 514.97 / LARS 414 / MAFF 240422</strain>
    </source>
</reference>